<proteinExistence type="predicted"/>
<dbReference type="Proteomes" id="UP000430692">
    <property type="component" value="Unassembled WGS sequence"/>
</dbReference>
<protein>
    <submittedName>
        <fullName evidence="1">DUF4004 family protein</fullName>
    </submittedName>
</protein>
<sequence>MEQELISKKDLLIKTGISYGQLYRWKRKKLIPEEWFIRKSTFTGQETFFLKEEVLERVERIKSMKDDVSLDDMVTVFDKKPDSFPAYLTKEDILKRNIVSSVVIEQFAKKFTLEDRISFDLVCLYYLIDKMLREGKISRSEGELIYQTVEPYLQHVHQKDGVFYFTRKMGVPVVTVVSPPGDAHFDPEVGIIEKYSFHKLFIEVKEISQGGKKDE</sequence>
<dbReference type="InterPro" id="IPR025063">
    <property type="entry name" value="DUF4004"/>
</dbReference>
<accession>A0A6I4VXX8</accession>
<comment type="caution">
    <text evidence="1">The sequence shown here is derived from an EMBL/GenBank/DDBJ whole genome shotgun (WGS) entry which is preliminary data.</text>
</comment>
<gene>
    <name evidence="1" type="ORF">GSM42_16770</name>
</gene>
<evidence type="ECO:0000313" key="2">
    <source>
        <dbReference type="Proteomes" id="UP000430692"/>
    </source>
</evidence>
<dbReference type="AlphaFoldDB" id="A0A6I4VXX8"/>
<organism evidence="1 2">
    <name type="scientific">Shimazuella alba</name>
    <dbReference type="NCBI Taxonomy" id="2690964"/>
    <lineage>
        <taxon>Bacteria</taxon>
        <taxon>Bacillati</taxon>
        <taxon>Bacillota</taxon>
        <taxon>Bacilli</taxon>
        <taxon>Bacillales</taxon>
        <taxon>Thermoactinomycetaceae</taxon>
        <taxon>Shimazuella</taxon>
    </lineage>
</organism>
<dbReference type="RefSeq" id="WP_160802688.1">
    <property type="nucleotide sequence ID" value="NZ_WUUL01000013.1"/>
</dbReference>
<name>A0A6I4VXX8_9BACL</name>
<reference evidence="1 2" key="1">
    <citation type="submission" date="2019-12" db="EMBL/GenBank/DDBJ databases">
        <title>Whole-genome analyses of novel actinobacteria.</title>
        <authorList>
            <person name="Sahin N."/>
            <person name="Saygin H."/>
        </authorList>
    </citation>
    <scope>NUCLEOTIDE SEQUENCE [LARGE SCALE GENOMIC DNA]</scope>
    <source>
        <strain evidence="1 2">KC615</strain>
    </source>
</reference>
<evidence type="ECO:0000313" key="1">
    <source>
        <dbReference type="EMBL" id="MXQ55338.1"/>
    </source>
</evidence>
<dbReference type="Pfam" id="PF13171">
    <property type="entry name" value="DUF4004"/>
    <property type="match status" value="1"/>
</dbReference>
<keyword evidence="2" id="KW-1185">Reference proteome</keyword>
<dbReference type="EMBL" id="WUUL01000013">
    <property type="protein sequence ID" value="MXQ55338.1"/>
    <property type="molecule type" value="Genomic_DNA"/>
</dbReference>